<reference evidence="2" key="1">
    <citation type="journal article" date="2019" name="Environ. Microbiol.">
        <title>Fungal ecological strategies reflected in gene transcription - a case study of two litter decomposers.</title>
        <authorList>
            <person name="Barbi F."/>
            <person name="Kohler A."/>
            <person name="Barry K."/>
            <person name="Baskaran P."/>
            <person name="Daum C."/>
            <person name="Fauchery L."/>
            <person name="Ihrmark K."/>
            <person name="Kuo A."/>
            <person name="LaButti K."/>
            <person name="Lipzen A."/>
            <person name="Morin E."/>
            <person name="Grigoriev I.V."/>
            <person name="Henrissat B."/>
            <person name="Lindahl B."/>
            <person name="Martin F."/>
        </authorList>
    </citation>
    <scope>NUCLEOTIDE SEQUENCE</scope>
    <source>
        <strain evidence="2">JB14</strain>
    </source>
</reference>
<evidence type="ECO:0000313" key="3">
    <source>
        <dbReference type="Proteomes" id="UP000799118"/>
    </source>
</evidence>
<keyword evidence="1" id="KW-0812">Transmembrane</keyword>
<dbReference type="OrthoDB" id="6499973at2759"/>
<organism evidence="2 3">
    <name type="scientific">Gymnopus androsaceus JB14</name>
    <dbReference type="NCBI Taxonomy" id="1447944"/>
    <lineage>
        <taxon>Eukaryota</taxon>
        <taxon>Fungi</taxon>
        <taxon>Dikarya</taxon>
        <taxon>Basidiomycota</taxon>
        <taxon>Agaricomycotina</taxon>
        <taxon>Agaricomycetes</taxon>
        <taxon>Agaricomycetidae</taxon>
        <taxon>Agaricales</taxon>
        <taxon>Marasmiineae</taxon>
        <taxon>Omphalotaceae</taxon>
        <taxon>Gymnopus</taxon>
    </lineage>
</organism>
<feature type="non-terminal residue" evidence="2">
    <location>
        <position position="107"/>
    </location>
</feature>
<name>A0A6A4GLZ7_9AGAR</name>
<protein>
    <submittedName>
        <fullName evidence="2">Uncharacterized protein</fullName>
    </submittedName>
</protein>
<dbReference type="AlphaFoldDB" id="A0A6A4GLZ7"/>
<evidence type="ECO:0000313" key="2">
    <source>
        <dbReference type="EMBL" id="KAE9386792.1"/>
    </source>
</evidence>
<accession>A0A6A4GLZ7</accession>
<keyword evidence="3" id="KW-1185">Reference proteome</keyword>
<evidence type="ECO:0000256" key="1">
    <source>
        <dbReference type="SAM" id="Phobius"/>
    </source>
</evidence>
<gene>
    <name evidence="2" type="ORF">BT96DRAFT_981615</name>
</gene>
<keyword evidence="1" id="KW-1133">Transmembrane helix</keyword>
<sequence>MLSSTSSSSLLPTFDEHTATIASQRYYLQETASLLEGFFTDKVYVVATLSIFVLHCGVYFPTFFLQLAAVKNGLSTNLAFYTQHSDYSIEWGWYTGLNNAYHNCRPG</sequence>
<dbReference type="Proteomes" id="UP000799118">
    <property type="component" value="Unassembled WGS sequence"/>
</dbReference>
<proteinExistence type="predicted"/>
<feature type="transmembrane region" description="Helical" evidence="1">
    <location>
        <begin position="43"/>
        <end position="65"/>
    </location>
</feature>
<dbReference type="EMBL" id="ML769847">
    <property type="protein sequence ID" value="KAE9386792.1"/>
    <property type="molecule type" value="Genomic_DNA"/>
</dbReference>
<keyword evidence="1" id="KW-0472">Membrane</keyword>